<dbReference type="Gene3D" id="1.20.1560.10">
    <property type="entry name" value="ABC transporter type 1, transmembrane domain"/>
    <property type="match status" value="1"/>
</dbReference>
<evidence type="ECO:0000256" key="6">
    <source>
        <dbReference type="ARBA" id="ARBA00023136"/>
    </source>
</evidence>
<reference evidence="11" key="1">
    <citation type="submission" date="2021-01" db="EMBL/GenBank/DDBJ databases">
        <title>Genome public.</title>
        <authorList>
            <person name="Liu C."/>
            <person name="Sun Q."/>
        </authorList>
    </citation>
    <scope>NUCLEOTIDE SEQUENCE [LARGE SCALE GENOMIC DNA]</scope>
    <source>
        <strain evidence="11">YIM B02505</strain>
    </source>
</reference>
<evidence type="ECO:0000256" key="2">
    <source>
        <dbReference type="ARBA" id="ARBA00022692"/>
    </source>
</evidence>
<dbReference type="InterPro" id="IPR003593">
    <property type="entry name" value="AAA+_ATPase"/>
</dbReference>
<evidence type="ECO:0000256" key="7">
    <source>
        <dbReference type="SAM" id="Phobius"/>
    </source>
</evidence>
<dbReference type="InterPro" id="IPR027417">
    <property type="entry name" value="P-loop_NTPase"/>
</dbReference>
<keyword evidence="4 10" id="KW-0067">ATP-binding</keyword>
<dbReference type="InterPro" id="IPR003439">
    <property type="entry name" value="ABC_transporter-like_ATP-bd"/>
</dbReference>
<dbReference type="InterPro" id="IPR036640">
    <property type="entry name" value="ABC1_TM_sf"/>
</dbReference>
<comment type="caution">
    <text evidence="10">The sequence shown here is derived from an EMBL/GenBank/DDBJ whole genome shotgun (WGS) entry which is preliminary data.</text>
</comment>
<sequence length="577" mass="64483">MFKSNINYKKEFYKNNHINYFISIFVIISLAVLQIGIAFVLQTLLDVAASRDITELWHSLAIASIVMVSTIFAYFIKKIFFNRFIKKALQQYKNKVFQKILDKNISAFNKEASSTYISAFSNDLASIEQNYLIGSLNLILQCSLFIGGIMAMAYLNWKLLLGTLITCILPILVSAIFGNKLTNAEVKVSDENSSFVALVKDLLTGFPVIKSFKADKEIFNIFVSKNDELENTKKIRRDITNNIEIFNSFASLFVEITIFGLGVYLSIKGVITVGVVVAFIQLLNYVLGPINSIGPIIANRKAAEGLIEKIQNIAEISNSSGGSTPLSSFNDAIIYNNVSFGYTEEVYTLTNINLRFMRNKSYAIVGSSGSGKSTLLNLMLGYQNNYKGNIEIDGIELRDTSIDSLYDLVSMIQQNVFVFNNSISENITLFKDFEKEQVDYAIACAGLSKLIEEKGIDYRCGENGVNLSGGEKQRISIARSLIRGTPILMMDEATASLDNETSRLIEEAILKIEDLTKIIVTHKLHADILARYDQIIVMNKGEIVELGTFDELVKKKGFFYSLYSITNSSESIDEKVI</sequence>
<feature type="transmembrane region" description="Helical" evidence="7">
    <location>
        <begin position="56"/>
        <end position="76"/>
    </location>
</feature>
<dbReference type="PROSITE" id="PS00211">
    <property type="entry name" value="ABC_TRANSPORTER_1"/>
    <property type="match status" value="1"/>
</dbReference>
<dbReference type="RefSeq" id="WP_200271427.1">
    <property type="nucleotide sequence ID" value="NZ_JAENHN010000046.1"/>
</dbReference>
<feature type="domain" description="ABC transmembrane type-1" evidence="9">
    <location>
        <begin position="21"/>
        <end position="302"/>
    </location>
</feature>
<keyword evidence="2 7" id="KW-0812">Transmembrane</keyword>
<evidence type="ECO:0000256" key="1">
    <source>
        <dbReference type="ARBA" id="ARBA00004651"/>
    </source>
</evidence>
<gene>
    <name evidence="10" type="ORF">JHL18_16965</name>
</gene>
<dbReference type="Gene3D" id="3.40.50.300">
    <property type="entry name" value="P-loop containing nucleotide triphosphate hydrolases"/>
    <property type="match status" value="1"/>
</dbReference>
<feature type="domain" description="ABC transporter" evidence="8">
    <location>
        <begin position="333"/>
        <end position="565"/>
    </location>
</feature>
<organism evidence="10 11">
    <name type="scientific">Clostridium yunnanense</name>
    <dbReference type="NCBI Taxonomy" id="2800325"/>
    <lineage>
        <taxon>Bacteria</taxon>
        <taxon>Bacillati</taxon>
        <taxon>Bacillota</taxon>
        <taxon>Clostridia</taxon>
        <taxon>Eubacteriales</taxon>
        <taxon>Clostridiaceae</taxon>
        <taxon>Clostridium</taxon>
    </lineage>
</organism>
<accession>A0ABS1ESE1</accession>
<dbReference type="Pfam" id="PF00664">
    <property type="entry name" value="ABC_membrane"/>
    <property type="match status" value="1"/>
</dbReference>
<feature type="transmembrane region" description="Helical" evidence="7">
    <location>
        <begin position="270"/>
        <end position="287"/>
    </location>
</feature>
<evidence type="ECO:0000256" key="4">
    <source>
        <dbReference type="ARBA" id="ARBA00022840"/>
    </source>
</evidence>
<evidence type="ECO:0000256" key="3">
    <source>
        <dbReference type="ARBA" id="ARBA00022741"/>
    </source>
</evidence>
<evidence type="ECO:0000256" key="5">
    <source>
        <dbReference type="ARBA" id="ARBA00022989"/>
    </source>
</evidence>
<keyword evidence="6 7" id="KW-0472">Membrane</keyword>
<protein>
    <submittedName>
        <fullName evidence="10">ABC transporter ATP-binding protein</fullName>
    </submittedName>
</protein>
<dbReference type="CDD" id="cd07346">
    <property type="entry name" value="ABC_6TM_exporters"/>
    <property type="match status" value="1"/>
</dbReference>
<comment type="subcellular location">
    <subcellularLocation>
        <location evidence="1">Cell membrane</location>
        <topology evidence="1">Multi-pass membrane protein</topology>
    </subcellularLocation>
</comment>
<evidence type="ECO:0000313" key="10">
    <source>
        <dbReference type="EMBL" id="MBK1812317.1"/>
    </source>
</evidence>
<dbReference type="SMART" id="SM00382">
    <property type="entry name" value="AAA"/>
    <property type="match status" value="1"/>
</dbReference>
<dbReference type="PROSITE" id="PS50929">
    <property type="entry name" value="ABC_TM1F"/>
    <property type="match status" value="1"/>
</dbReference>
<name>A0ABS1ESE1_9CLOT</name>
<dbReference type="Proteomes" id="UP000596739">
    <property type="component" value="Unassembled WGS sequence"/>
</dbReference>
<keyword evidence="3" id="KW-0547">Nucleotide-binding</keyword>
<dbReference type="EMBL" id="JAENHN010000046">
    <property type="protein sequence ID" value="MBK1812317.1"/>
    <property type="molecule type" value="Genomic_DNA"/>
</dbReference>
<feature type="transmembrane region" description="Helical" evidence="7">
    <location>
        <begin position="20"/>
        <end position="44"/>
    </location>
</feature>
<dbReference type="InterPro" id="IPR011527">
    <property type="entry name" value="ABC1_TM_dom"/>
</dbReference>
<dbReference type="PANTHER" id="PTHR43394">
    <property type="entry name" value="ATP-DEPENDENT PERMEASE MDL1, MITOCHONDRIAL"/>
    <property type="match status" value="1"/>
</dbReference>
<dbReference type="SUPFAM" id="SSF52540">
    <property type="entry name" value="P-loop containing nucleoside triphosphate hydrolases"/>
    <property type="match status" value="1"/>
</dbReference>
<keyword evidence="5 7" id="KW-1133">Transmembrane helix</keyword>
<feature type="transmembrane region" description="Helical" evidence="7">
    <location>
        <begin position="243"/>
        <end position="264"/>
    </location>
</feature>
<dbReference type="PANTHER" id="PTHR43394:SF1">
    <property type="entry name" value="ATP-BINDING CASSETTE SUB-FAMILY B MEMBER 10, MITOCHONDRIAL"/>
    <property type="match status" value="1"/>
</dbReference>
<proteinExistence type="predicted"/>
<evidence type="ECO:0000259" key="8">
    <source>
        <dbReference type="PROSITE" id="PS50893"/>
    </source>
</evidence>
<dbReference type="SUPFAM" id="SSF90123">
    <property type="entry name" value="ABC transporter transmembrane region"/>
    <property type="match status" value="1"/>
</dbReference>
<dbReference type="PROSITE" id="PS50893">
    <property type="entry name" value="ABC_TRANSPORTER_2"/>
    <property type="match status" value="1"/>
</dbReference>
<feature type="transmembrane region" description="Helical" evidence="7">
    <location>
        <begin position="131"/>
        <end position="153"/>
    </location>
</feature>
<evidence type="ECO:0000259" key="9">
    <source>
        <dbReference type="PROSITE" id="PS50929"/>
    </source>
</evidence>
<feature type="transmembrane region" description="Helical" evidence="7">
    <location>
        <begin position="159"/>
        <end position="177"/>
    </location>
</feature>
<keyword evidence="11" id="KW-1185">Reference proteome</keyword>
<dbReference type="GO" id="GO:0005524">
    <property type="term" value="F:ATP binding"/>
    <property type="evidence" value="ECO:0007669"/>
    <property type="project" value="UniProtKB-KW"/>
</dbReference>
<evidence type="ECO:0000313" key="11">
    <source>
        <dbReference type="Proteomes" id="UP000596739"/>
    </source>
</evidence>
<dbReference type="InterPro" id="IPR039421">
    <property type="entry name" value="Type_1_exporter"/>
</dbReference>
<dbReference type="Pfam" id="PF00005">
    <property type="entry name" value="ABC_tran"/>
    <property type="match status" value="1"/>
</dbReference>
<dbReference type="InterPro" id="IPR017871">
    <property type="entry name" value="ABC_transporter-like_CS"/>
</dbReference>